<dbReference type="CDD" id="cd00361">
    <property type="entry name" value="arom_aa_hydroxylase"/>
    <property type="match status" value="1"/>
</dbReference>
<protein>
    <submittedName>
        <fullName evidence="9">Phenylalanine-4-hydroxylase</fullName>
        <ecNumber evidence="9">1.14.16.1</ecNumber>
    </submittedName>
</protein>
<dbReference type="NCBIfam" id="NF008877">
    <property type="entry name" value="PRK11913.1-2"/>
    <property type="match status" value="1"/>
</dbReference>
<dbReference type="PANTHER" id="PTHR11473">
    <property type="entry name" value="AROMATIC AMINO ACID HYDROXYLASE"/>
    <property type="match status" value="1"/>
</dbReference>
<dbReference type="Gene3D" id="1.10.800.10">
    <property type="entry name" value="Aromatic amino acid hydroxylase"/>
    <property type="match status" value="1"/>
</dbReference>
<evidence type="ECO:0000313" key="10">
    <source>
        <dbReference type="Proteomes" id="UP000569914"/>
    </source>
</evidence>
<dbReference type="Pfam" id="PF00351">
    <property type="entry name" value="Biopterin_H"/>
    <property type="match status" value="1"/>
</dbReference>
<dbReference type="SUPFAM" id="SSF56534">
    <property type="entry name" value="Aromatic aminoacid monoxygenases, catalytic and oligomerization domains"/>
    <property type="match status" value="1"/>
</dbReference>
<dbReference type="EMBL" id="JACCBU010000001">
    <property type="protein sequence ID" value="NYE73162.1"/>
    <property type="molecule type" value="Genomic_DNA"/>
</dbReference>
<comment type="caution">
    <text evidence="9">The sequence shown here is derived from an EMBL/GenBank/DDBJ whole genome shotgun (WGS) entry which is preliminary data.</text>
</comment>
<name>A0A7Y9IAJ7_9ACTN</name>
<proteinExistence type="inferred from homology"/>
<reference evidence="9 10" key="1">
    <citation type="submission" date="2020-07" db="EMBL/GenBank/DDBJ databases">
        <title>Sequencing the genomes of 1000 actinobacteria strains.</title>
        <authorList>
            <person name="Klenk H.-P."/>
        </authorList>
    </citation>
    <scope>NUCLEOTIDE SEQUENCE [LARGE SCALE GENOMIC DNA]</scope>
    <source>
        <strain evidence="9 10">DSM 22083</strain>
    </source>
</reference>
<dbReference type="EC" id="1.14.16.1" evidence="9"/>
<organism evidence="9 10">
    <name type="scientific">Microlunatus parietis</name>
    <dbReference type="NCBI Taxonomy" id="682979"/>
    <lineage>
        <taxon>Bacteria</taxon>
        <taxon>Bacillati</taxon>
        <taxon>Actinomycetota</taxon>
        <taxon>Actinomycetes</taxon>
        <taxon>Propionibacteriales</taxon>
        <taxon>Propionibacteriaceae</taxon>
        <taxon>Microlunatus</taxon>
    </lineage>
</organism>
<dbReference type="PANTHER" id="PTHR11473:SF24">
    <property type="entry name" value="PHENYLALANINE-4-HYDROXYLASE"/>
    <property type="match status" value="1"/>
</dbReference>
<dbReference type="InterPro" id="IPR036329">
    <property type="entry name" value="Aro-AA_hydroxylase_C_sf"/>
</dbReference>
<keyword evidence="4 9" id="KW-0560">Oxidoreductase</keyword>
<keyword evidence="3 7" id="KW-0479">Metal-binding</keyword>
<dbReference type="InterPro" id="IPR001273">
    <property type="entry name" value="ArAA_hydroxylase"/>
</dbReference>
<evidence type="ECO:0000256" key="6">
    <source>
        <dbReference type="ARBA" id="ARBA00023033"/>
    </source>
</evidence>
<feature type="binding site" evidence="7">
    <location>
        <position position="208"/>
    </location>
    <ligand>
        <name>Fe cation</name>
        <dbReference type="ChEBI" id="CHEBI:24875"/>
    </ligand>
</feature>
<evidence type="ECO:0000256" key="3">
    <source>
        <dbReference type="ARBA" id="ARBA00022723"/>
    </source>
</evidence>
<dbReference type="InterPro" id="IPR036951">
    <property type="entry name" value="ArAA_hydroxylase_sf"/>
</dbReference>
<dbReference type="PRINTS" id="PR00372">
    <property type="entry name" value="FYWHYDRXLASE"/>
</dbReference>
<evidence type="ECO:0000256" key="7">
    <source>
        <dbReference type="PIRSR" id="PIRSR601273-2"/>
    </source>
</evidence>
<evidence type="ECO:0000256" key="1">
    <source>
        <dbReference type="ARBA" id="ARBA00001954"/>
    </source>
</evidence>
<dbReference type="InterPro" id="IPR019774">
    <property type="entry name" value="Aromatic-AA_hydroxylase_C"/>
</dbReference>
<feature type="binding site" evidence="7">
    <location>
        <position position="162"/>
    </location>
    <ligand>
        <name>Fe cation</name>
        <dbReference type="ChEBI" id="CHEBI:24875"/>
    </ligand>
</feature>
<evidence type="ECO:0000313" key="9">
    <source>
        <dbReference type="EMBL" id="NYE73162.1"/>
    </source>
</evidence>
<keyword evidence="5 7" id="KW-0408">Iron</keyword>
<evidence type="ECO:0000256" key="5">
    <source>
        <dbReference type="ARBA" id="ARBA00023004"/>
    </source>
</evidence>
<dbReference type="AlphaFoldDB" id="A0A7Y9IAJ7"/>
<keyword evidence="6" id="KW-0503">Monooxygenase</keyword>
<dbReference type="GO" id="GO:0005506">
    <property type="term" value="F:iron ion binding"/>
    <property type="evidence" value="ECO:0007669"/>
    <property type="project" value="InterPro"/>
</dbReference>
<dbReference type="RefSeq" id="WP_179754448.1">
    <property type="nucleotide sequence ID" value="NZ_JACCBU010000001.1"/>
</dbReference>
<comment type="similarity">
    <text evidence="2">Belongs to the biopterin-dependent aromatic amino acid hydroxylase family.</text>
</comment>
<feature type="binding site" evidence="7">
    <location>
        <position position="167"/>
    </location>
    <ligand>
        <name>Fe cation</name>
        <dbReference type="ChEBI" id="CHEBI:24875"/>
    </ligand>
</feature>
<evidence type="ECO:0000256" key="4">
    <source>
        <dbReference type="ARBA" id="ARBA00023002"/>
    </source>
</evidence>
<feature type="domain" description="Biopterin-dependent aromatic amino acid hydroxylase family profile" evidence="8">
    <location>
        <begin position="1"/>
        <end position="297"/>
    </location>
</feature>
<gene>
    <name evidence="9" type="ORF">BKA15_004491</name>
</gene>
<comment type="cofactor">
    <cofactor evidence="1 7">
        <name>Fe(2+)</name>
        <dbReference type="ChEBI" id="CHEBI:29033"/>
    </cofactor>
</comment>
<evidence type="ECO:0000259" key="8">
    <source>
        <dbReference type="PROSITE" id="PS51410"/>
    </source>
</evidence>
<keyword evidence="10" id="KW-1185">Reference proteome</keyword>
<accession>A0A7Y9IAJ7</accession>
<sequence>MFEEAQLYSPVTTGEDGTVTVHLSADHPGRNDPAYRERRNAIAAQALTWTAGTNPPVIDYLESEQEVWRTVQRELAIKHEKYACRAFRDAAHRLNLPKDRIPQLSEVTVALQPLTGFRYVPAAGIVPVKEFYGALADREFHSTQYIRHASAPLYTPEPDLIHEVIGHANLLADPQFAEINRLAGEAARRSETDAGVQFVADVFWFTIEFGVVYEGDELRAYGAGILSSYGEIEEFRSMTIRPLDFHAMGTIDYDITHYQDTLFAAPSMEGLVQEVCGFFAGFDDDTPARLVAHAGTA</sequence>
<dbReference type="GO" id="GO:0004505">
    <property type="term" value="F:phenylalanine 4-monooxygenase activity"/>
    <property type="evidence" value="ECO:0007669"/>
    <property type="project" value="UniProtKB-EC"/>
</dbReference>
<dbReference type="PROSITE" id="PS51410">
    <property type="entry name" value="BH4_AAA_HYDROXYL_2"/>
    <property type="match status" value="1"/>
</dbReference>
<dbReference type="Proteomes" id="UP000569914">
    <property type="component" value="Unassembled WGS sequence"/>
</dbReference>
<evidence type="ECO:0000256" key="2">
    <source>
        <dbReference type="ARBA" id="ARBA00009712"/>
    </source>
</evidence>